<protein>
    <recommendedName>
        <fullName evidence="1">Endonuclease/exonuclease/phosphatase domain-containing protein</fullName>
    </recommendedName>
</protein>
<comment type="caution">
    <text evidence="2">The sequence shown here is derived from an EMBL/GenBank/DDBJ whole genome shotgun (WGS) entry which is preliminary data.</text>
</comment>
<dbReference type="GO" id="GO:0003824">
    <property type="term" value="F:catalytic activity"/>
    <property type="evidence" value="ECO:0007669"/>
    <property type="project" value="InterPro"/>
</dbReference>
<dbReference type="InterPro" id="IPR036691">
    <property type="entry name" value="Endo/exonu/phosph_ase_sf"/>
</dbReference>
<evidence type="ECO:0000313" key="3">
    <source>
        <dbReference type="Proteomes" id="UP000612585"/>
    </source>
</evidence>
<dbReference type="Pfam" id="PF03372">
    <property type="entry name" value="Exo_endo_phos"/>
    <property type="match status" value="1"/>
</dbReference>
<evidence type="ECO:0000259" key="1">
    <source>
        <dbReference type="Pfam" id="PF03372"/>
    </source>
</evidence>
<keyword evidence="3" id="KW-1185">Reference proteome</keyword>
<evidence type="ECO:0000313" key="2">
    <source>
        <dbReference type="EMBL" id="GIJ58038.1"/>
    </source>
</evidence>
<gene>
    <name evidence="2" type="ORF">Vau01_055540</name>
</gene>
<feature type="domain" description="Endonuclease/exonuclease/phosphatase" evidence="1">
    <location>
        <begin position="7"/>
        <end position="249"/>
    </location>
</feature>
<proteinExistence type="predicted"/>
<dbReference type="InterPro" id="IPR005135">
    <property type="entry name" value="Endo/exonuclease/phosphatase"/>
</dbReference>
<organism evidence="2 3">
    <name type="scientific">Virgisporangium aurantiacum</name>
    <dbReference type="NCBI Taxonomy" id="175570"/>
    <lineage>
        <taxon>Bacteria</taxon>
        <taxon>Bacillati</taxon>
        <taxon>Actinomycetota</taxon>
        <taxon>Actinomycetes</taxon>
        <taxon>Micromonosporales</taxon>
        <taxon>Micromonosporaceae</taxon>
        <taxon>Virgisporangium</taxon>
    </lineage>
</organism>
<dbReference type="EMBL" id="BOPG01000033">
    <property type="protein sequence ID" value="GIJ58038.1"/>
    <property type="molecule type" value="Genomic_DNA"/>
</dbReference>
<dbReference type="AlphaFoldDB" id="A0A8J3Z800"/>
<dbReference type="SUPFAM" id="SSF56219">
    <property type="entry name" value="DNase I-like"/>
    <property type="match status" value="1"/>
</dbReference>
<dbReference type="Proteomes" id="UP000612585">
    <property type="component" value="Unassembled WGS sequence"/>
</dbReference>
<name>A0A8J3Z800_9ACTN</name>
<dbReference type="Gene3D" id="3.60.10.10">
    <property type="entry name" value="Endonuclease/exonuclease/phosphatase"/>
    <property type="match status" value="1"/>
</dbReference>
<sequence length="266" mass="28625">MDQVTVASLNTLGLPLRASDLPARYGAIARFFETSDIDVVCFQEVLTRWHLRRLRPGMPSFRHVRTGRGIAGPAGGLVTMSRRPLGPARYHRFPVPAAGMGRVDQAKSVLKGSLVTRLADLWVVNTHPMPNRDGDWSGTNRHAAMHRQQLAHLAAVVARLDGPQAVCGDFNIAAGSTFLPAFEAATGLVDAFAGDPTPTYRAEEFLGPGIPGHRIDFVFTTPSVTVADRALILTAKHPFPTGPAYVSDHLGIRATLNVAVRSAPGR</sequence>
<reference evidence="2" key="1">
    <citation type="submission" date="2021-01" db="EMBL/GenBank/DDBJ databases">
        <title>Whole genome shotgun sequence of Virgisporangium aurantiacum NBRC 16421.</title>
        <authorList>
            <person name="Komaki H."/>
            <person name="Tamura T."/>
        </authorList>
    </citation>
    <scope>NUCLEOTIDE SEQUENCE</scope>
    <source>
        <strain evidence="2">NBRC 16421</strain>
    </source>
</reference>
<accession>A0A8J3Z800</accession>
<dbReference type="RefSeq" id="WP_203998121.1">
    <property type="nucleotide sequence ID" value="NZ_BOPG01000033.1"/>
</dbReference>